<keyword evidence="1" id="KW-0812">Transmembrane</keyword>
<dbReference type="Pfam" id="PF07963">
    <property type="entry name" value="N_methyl"/>
    <property type="match status" value="1"/>
</dbReference>
<protein>
    <submittedName>
        <fullName evidence="3">Putative major pilin subunit</fullName>
    </submittedName>
</protein>
<keyword evidence="1" id="KW-0472">Membrane</keyword>
<dbReference type="InterPro" id="IPR027558">
    <property type="entry name" value="Pre_pil_HX9DG_C"/>
</dbReference>
<feature type="transmembrane region" description="Helical" evidence="1">
    <location>
        <begin position="20"/>
        <end position="38"/>
    </location>
</feature>
<sequence>MLKQYSYQTKVKPGFTLVELLVVIAIIGILVALILPAVQAAREAARRTQCINQLKQFGLAALNHESSHGYLPTGGWGWRWAGDPDAGYGIEQPGGWYFNVLEYLESGTLRNLGSDGNAKVISTEQLNFSGQRVSTPVPEFVCPSRRGASVYPYIHSSAYFNVTRPEYVGRNDYAANGGSIFPPDGMWEGPAPVGNQMPDIREMKNLFYEYTTPFAIKQGRGVKDPGNGPILALSTTRLARIVDGTSLTILFGEKHIPFGEYDTSNTAGNDQGWDLGYDIDIQRWTTHPPQSDSETEQVDVYSVFGSSHPGGCQYVNCDGSVVTITYDVDEIAYRALGSINGEEIVDQAAF</sequence>
<accession>A0A518AP67</accession>
<dbReference type="InterPro" id="IPR012902">
    <property type="entry name" value="N_methyl_site"/>
</dbReference>
<dbReference type="SUPFAM" id="SSF54523">
    <property type="entry name" value="Pili subunits"/>
    <property type="match status" value="1"/>
</dbReference>
<dbReference type="EMBL" id="CP036278">
    <property type="protein sequence ID" value="QDU56517.1"/>
    <property type="molecule type" value="Genomic_DNA"/>
</dbReference>
<dbReference type="Gene3D" id="3.30.700.10">
    <property type="entry name" value="Glycoprotein, Type 4 Pilin"/>
    <property type="match status" value="1"/>
</dbReference>
<evidence type="ECO:0000256" key="1">
    <source>
        <dbReference type="SAM" id="Phobius"/>
    </source>
</evidence>
<proteinExistence type="predicted"/>
<organism evidence="3 4">
    <name type="scientific">Aeoliella mucimassa</name>
    <dbReference type="NCBI Taxonomy" id="2527972"/>
    <lineage>
        <taxon>Bacteria</taxon>
        <taxon>Pseudomonadati</taxon>
        <taxon>Planctomycetota</taxon>
        <taxon>Planctomycetia</taxon>
        <taxon>Pirellulales</taxon>
        <taxon>Lacipirellulaceae</taxon>
        <taxon>Aeoliella</taxon>
    </lineage>
</organism>
<name>A0A518AP67_9BACT</name>
<keyword evidence="1" id="KW-1133">Transmembrane helix</keyword>
<dbReference type="Proteomes" id="UP000315750">
    <property type="component" value="Chromosome"/>
</dbReference>
<dbReference type="RefSeq" id="WP_197529275.1">
    <property type="nucleotide sequence ID" value="NZ_CP036278.1"/>
</dbReference>
<dbReference type="KEGG" id="amuc:Pan181_27270"/>
<dbReference type="NCBIfam" id="TIGR02532">
    <property type="entry name" value="IV_pilin_GFxxxE"/>
    <property type="match status" value="1"/>
</dbReference>
<dbReference type="NCBIfam" id="TIGR04294">
    <property type="entry name" value="pre_pil_HX9DG"/>
    <property type="match status" value="1"/>
</dbReference>
<dbReference type="InterPro" id="IPR045584">
    <property type="entry name" value="Pilin-like"/>
</dbReference>
<dbReference type="AlphaFoldDB" id="A0A518AP67"/>
<reference evidence="3 4" key="1">
    <citation type="submission" date="2019-02" db="EMBL/GenBank/DDBJ databases">
        <title>Deep-cultivation of Planctomycetes and their phenomic and genomic characterization uncovers novel biology.</title>
        <authorList>
            <person name="Wiegand S."/>
            <person name="Jogler M."/>
            <person name="Boedeker C."/>
            <person name="Pinto D."/>
            <person name="Vollmers J."/>
            <person name="Rivas-Marin E."/>
            <person name="Kohn T."/>
            <person name="Peeters S.H."/>
            <person name="Heuer A."/>
            <person name="Rast P."/>
            <person name="Oberbeckmann S."/>
            <person name="Bunk B."/>
            <person name="Jeske O."/>
            <person name="Meyerdierks A."/>
            <person name="Storesund J.E."/>
            <person name="Kallscheuer N."/>
            <person name="Luecker S."/>
            <person name="Lage O.M."/>
            <person name="Pohl T."/>
            <person name="Merkel B.J."/>
            <person name="Hornburger P."/>
            <person name="Mueller R.-W."/>
            <person name="Bruemmer F."/>
            <person name="Labrenz M."/>
            <person name="Spormann A.M."/>
            <person name="Op den Camp H."/>
            <person name="Overmann J."/>
            <person name="Amann R."/>
            <person name="Jetten M.S.M."/>
            <person name="Mascher T."/>
            <person name="Medema M.H."/>
            <person name="Devos D.P."/>
            <person name="Kaster A.-K."/>
            <person name="Ovreas L."/>
            <person name="Rohde M."/>
            <person name="Galperin M.Y."/>
            <person name="Jogler C."/>
        </authorList>
    </citation>
    <scope>NUCLEOTIDE SEQUENCE [LARGE SCALE GENOMIC DNA]</scope>
    <source>
        <strain evidence="3 4">Pan181</strain>
    </source>
</reference>
<evidence type="ECO:0000313" key="4">
    <source>
        <dbReference type="Proteomes" id="UP000315750"/>
    </source>
</evidence>
<dbReference type="PANTHER" id="PTHR30093">
    <property type="entry name" value="GENERAL SECRETION PATHWAY PROTEIN G"/>
    <property type="match status" value="1"/>
</dbReference>
<dbReference type="InterPro" id="IPR011453">
    <property type="entry name" value="DUF1559"/>
</dbReference>
<evidence type="ECO:0000313" key="3">
    <source>
        <dbReference type="EMBL" id="QDU56517.1"/>
    </source>
</evidence>
<gene>
    <name evidence="3" type="ORF">Pan181_27270</name>
</gene>
<feature type="domain" description="DUF1559" evidence="2">
    <location>
        <begin position="39"/>
        <end position="329"/>
    </location>
</feature>
<keyword evidence="4" id="KW-1185">Reference proteome</keyword>
<dbReference type="PANTHER" id="PTHR30093:SF2">
    <property type="entry name" value="TYPE II SECRETION SYSTEM PROTEIN H"/>
    <property type="match status" value="1"/>
</dbReference>
<evidence type="ECO:0000259" key="2">
    <source>
        <dbReference type="Pfam" id="PF07596"/>
    </source>
</evidence>
<dbReference type="Pfam" id="PF07596">
    <property type="entry name" value="SBP_bac_10"/>
    <property type="match status" value="1"/>
</dbReference>